<dbReference type="GO" id="GO:0009307">
    <property type="term" value="P:DNA restriction-modification system"/>
    <property type="evidence" value="ECO:0007669"/>
    <property type="project" value="UniProtKB-KW"/>
</dbReference>
<dbReference type="GO" id="GO:0044027">
    <property type="term" value="P:negative regulation of gene expression via chromosomal CpG island methylation"/>
    <property type="evidence" value="ECO:0007669"/>
    <property type="project" value="TreeGrafter"/>
</dbReference>
<dbReference type="Proteomes" id="UP000482209">
    <property type="component" value="Unassembled WGS sequence"/>
</dbReference>
<keyword evidence="9" id="KW-1185">Reference proteome</keyword>
<evidence type="ECO:0000313" key="9">
    <source>
        <dbReference type="Proteomes" id="UP000482209"/>
    </source>
</evidence>
<dbReference type="Gene3D" id="3.40.50.150">
    <property type="entry name" value="Vaccinia Virus protein VP39"/>
    <property type="match status" value="2"/>
</dbReference>
<keyword evidence="3 6" id="KW-0808">Transferase</keyword>
<dbReference type="PROSITE" id="PS00092">
    <property type="entry name" value="N6_MTASE"/>
    <property type="match status" value="1"/>
</dbReference>
<dbReference type="InterPro" id="IPR001525">
    <property type="entry name" value="C5_MeTfrase"/>
</dbReference>
<dbReference type="GO" id="GO:0003886">
    <property type="term" value="F:DNA (cytosine-5-)-methyltransferase activity"/>
    <property type="evidence" value="ECO:0007669"/>
    <property type="project" value="TreeGrafter"/>
</dbReference>
<evidence type="ECO:0000256" key="1">
    <source>
        <dbReference type="ARBA" id="ARBA00011975"/>
    </source>
</evidence>
<feature type="active site" evidence="6">
    <location>
        <position position="94"/>
    </location>
</feature>
<dbReference type="GO" id="GO:0003677">
    <property type="term" value="F:DNA binding"/>
    <property type="evidence" value="ECO:0007669"/>
    <property type="project" value="TreeGrafter"/>
</dbReference>
<name>A0A6L5Y1C4_9FIRM</name>
<feature type="domain" description="Type II methyltransferase M.TaqI-like" evidence="7">
    <location>
        <begin position="493"/>
        <end position="621"/>
    </location>
</feature>
<dbReference type="Pfam" id="PF07669">
    <property type="entry name" value="Eco57I"/>
    <property type="match status" value="1"/>
</dbReference>
<dbReference type="InterPro" id="IPR011639">
    <property type="entry name" value="MethylTrfase_TaqI-like_dom"/>
</dbReference>
<dbReference type="PRINTS" id="PR00507">
    <property type="entry name" value="N12N6MTFRASE"/>
</dbReference>
<comment type="similarity">
    <text evidence="6">Belongs to the class I-like SAM-binding methyltransferase superfamily. C5-methyltransferase family.</text>
</comment>
<dbReference type="EC" id="2.1.1.37" evidence="1"/>
<accession>A0A6L5Y1C4</accession>
<evidence type="ECO:0000256" key="5">
    <source>
        <dbReference type="ARBA" id="ARBA00022747"/>
    </source>
</evidence>
<dbReference type="InterPro" id="IPR029063">
    <property type="entry name" value="SAM-dependent_MTases_sf"/>
</dbReference>
<evidence type="ECO:0000313" key="8">
    <source>
        <dbReference type="EMBL" id="MSS64855.1"/>
    </source>
</evidence>
<dbReference type="PROSITE" id="PS00094">
    <property type="entry name" value="C5_MTASE_1"/>
    <property type="match status" value="1"/>
</dbReference>
<evidence type="ECO:0000259" key="7">
    <source>
        <dbReference type="Pfam" id="PF07669"/>
    </source>
</evidence>
<dbReference type="InterPro" id="IPR018117">
    <property type="entry name" value="C5_DNA_meth_AS"/>
</dbReference>
<keyword evidence="4 6" id="KW-0949">S-adenosyl-L-methionine</keyword>
<dbReference type="Pfam" id="PF00145">
    <property type="entry name" value="DNA_methylase"/>
    <property type="match status" value="1"/>
</dbReference>
<dbReference type="InterPro" id="IPR002052">
    <property type="entry name" value="DNA_methylase_N6_adenine_CS"/>
</dbReference>
<dbReference type="RefSeq" id="WP_154520242.1">
    <property type="nucleotide sequence ID" value="NZ_VUMT01000033.1"/>
</dbReference>
<comment type="caution">
    <text evidence="8">The sequence shown here is derived from an EMBL/GenBank/DDBJ whole genome shotgun (WGS) entry which is preliminary data.</text>
</comment>
<proteinExistence type="inferred from homology"/>
<evidence type="ECO:0000256" key="6">
    <source>
        <dbReference type="PROSITE-ProRule" id="PRU01016"/>
    </source>
</evidence>
<keyword evidence="2 6" id="KW-0489">Methyltransferase</keyword>
<evidence type="ECO:0000256" key="2">
    <source>
        <dbReference type="ARBA" id="ARBA00022603"/>
    </source>
</evidence>
<dbReference type="PANTHER" id="PTHR10629:SF52">
    <property type="entry name" value="DNA (CYTOSINE-5)-METHYLTRANSFERASE 1"/>
    <property type="match status" value="1"/>
</dbReference>
<dbReference type="PROSITE" id="PS51257">
    <property type="entry name" value="PROKAR_LIPOPROTEIN"/>
    <property type="match status" value="1"/>
</dbReference>
<reference evidence="8 9" key="1">
    <citation type="submission" date="2019-08" db="EMBL/GenBank/DDBJ databases">
        <title>In-depth cultivation of the pig gut microbiome towards novel bacterial diversity and tailored functional studies.</title>
        <authorList>
            <person name="Wylensek D."/>
            <person name="Hitch T.C.A."/>
            <person name="Clavel T."/>
        </authorList>
    </citation>
    <scope>NUCLEOTIDE SEQUENCE [LARGE SCALE GENOMIC DNA]</scope>
    <source>
        <strain evidence="8 9">WCA-693-APC-MOT-I</strain>
    </source>
</reference>
<evidence type="ECO:0000256" key="4">
    <source>
        <dbReference type="ARBA" id="ARBA00022691"/>
    </source>
</evidence>
<protein>
    <recommendedName>
        <fullName evidence="1">DNA (cytosine-5-)-methyltransferase</fullName>
        <ecNumber evidence="1">2.1.1.37</ecNumber>
    </recommendedName>
</protein>
<gene>
    <name evidence="8" type="ORF">FYJ58_13420</name>
</gene>
<dbReference type="EMBL" id="VUMT01000033">
    <property type="protein sequence ID" value="MSS64855.1"/>
    <property type="molecule type" value="Genomic_DNA"/>
</dbReference>
<dbReference type="AlphaFoldDB" id="A0A6L5Y1C4"/>
<dbReference type="SUPFAM" id="SSF53335">
    <property type="entry name" value="S-adenosyl-L-methionine-dependent methyltransferases"/>
    <property type="match status" value="2"/>
</dbReference>
<evidence type="ECO:0000256" key="3">
    <source>
        <dbReference type="ARBA" id="ARBA00022679"/>
    </source>
</evidence>
<dbReference type="InterPro" id="IPR050390">
    <property type="entry name" value="C5-Methyltransferase"/>
</dbReference>
<sequence>MLKDKTLTYISLFSCAGVGCFGFKKAGFECIATNELIERRLNVQKFNNKCRFESGYICDDITTDQTKEKIFAEINRWKKLGNDKVDVLVATPPCQGMSVANHKKAENEIVRNSLVVESIHLIQEINPRFFIFENVAAFMKTGCTAPDGTIKAIGDVIYEELSNKYIIVSRILNFKNYGSNSSRTRTVVIGVSKEMSEHVAPIELYPTYVEEMTLKQVIGNMPKLEWGEICATDFYHAFRTYPEEMRCWIHDLKEGESAFDNEDELKRPHKVVNGKIVPNIRKNGDKYTRQFWDKVAPCIHTRNDQLASQNTVHPEEDRVFSIRELMKIMTIPSDFRWIDKSLEELNALPEKSKKALLKREEIKIRQSIGEAVPTEIFFQIACNIRNFMEQEHFTNAMINKTIEECKLEEAEKLIDFIMNNPLNLGSASLARIAELTNSKRENNAAYYTNKFIVNEIYKQLPDFEKDEISVLEPSVGVGNFLPFIFKKYEGIKNVNIDVVDIDQNNLQILQLLLKKQRIPSNVKMNFIHADTLLYDFKKRYDLVIGNPPFSKLKAKEAKKYLKNNVNKDTTNTFEFFLEKAISIADYVVMIMPKAVLNTPEFSTTRELLSGKKIDCIQDYGENGFKGVLVETICMFIDTLGQPKNTKVESLTLKKSIIQNQKYITDNAYPYWIIYRDDFFDSISKRLDFDKFTVFRDRQITNSNTTQKNEKDCLRVIKSRNISDDGKEIVDIPGYDSYIKKTTAEALSAYKYVGNPNVYLTPNMTYKPRVMRNTENVVVNGSVAVLIPKEDLELSEEQMEYFSTDEYRQFYQIARNYQTRSLNVDATSVFFYGVLKECCNG</sequence>
<keyword evidence="5" id="KW-0680">Restriction system</keyword>
<dbReference type="GO" id="GO:0032259">
    <property type="term" value="P:methylation"/>
    <property type="evidence" value="ECO:0007669"/>
    <property type="project" value="UniProtKB-KW"/>
</dbReference>
<dbReference type="GO" id="GO:0009007">
    <property type="term" value="F:site-specific DNA-methyltransferase (adenine-specific) activity"/>
    <property type="evidence" value="ECO:0007669"/>
    <property type="project" value="UniProtKB-EC"/>
</dbReference>
<dbReference type="PANTHER" id="PTHR10629">
    <property type="entry name" value="CYTOSINE-SPECIFIC METHYLTRANSFERASE"/>
    <property type="match status" value="1"/>
</dbReference>
<dbReference type="PROSITE" id="PS51679">
    <property type="entry name" value="SAM_MT_C5"/>
    <property type="match status" value="1"/>
</dbReference>
<organism evidence="8 9">
    <name type="scientific">Velocimicrobium porci</name>
    <dbReference type="NCBI Taxonomy" id="2606634"/>
    <lineage>
        <taxon>Bacteria</taxon>
        <taxon>Bacillati</taxon>
        <taxon>Bacillota</taxon>
        <taxon>Clostridia</taxon>
        <taxon>Lachnospirales</taxon>
        <taxon>Lachnospiraceae</taxon>
        <taxon>Velocimicrobium</taxon>
    </lineage>
</organism>
<dbReference type="Gene3D" id="3.90.120.10">
    <property type="entry name" value="DNA Methylase, subunit A, domain 2"/>
    <property type="match status" value="1"/>
</dbReference>